<dbReference type="Proteomes" id="UP001321479">
    <property type="component" value="Segment"/>
</dbReference>
<dbReference type="GeneID" id="80558504"/>
<evidence type="ECO:0000313" key="3">
    <source>
        <dbReference type="Proteomes" id="UP001321479"/>
    </source>
</evidence>
<proteinExistence type="predicted"/>
<dbReference type="PROSITE" id="PS00973">
    <property type="entry name" value="USP_2"/>
    <property type="match status" value="1"/>
</dbReference>
<organism evidence="2 3">
    <name type="scientific">Cotonvirus japonicus</name>
    <dbReference type="NCBI Taxonomy" id="2811091"/>
    <lineage>
        <taxon>Viruses</taxon>
        <taxon>Varidnaviria</taxon>
        <taxon>Bamfordvirae</taxon>
        <taxon>Nucleocytoviricota</taxon>
        <taxon>Megaviricetes</taxon>
        <taxon>Imitervirales</taxon>
        <taxon>Mimiviridae</taxon>
        <taxon>Megamimivirinae</taxon>
        <taxon>Cotonvirus</taxon>
        <taxon>Cotonvirus japonicum</taxon>
    </lineage>
</organism>
<dbReference type="PROSITE" id="PS50235">
    <property type="entry name" value="USP_3"/>
    <property type="match status" value="1"/>
</dbReference>
<dbReference type="InterPro" id="IPR018200">
    <property type="entry name" value="USP_CS"/>
</dbReference>
<sequence>MCLNLKSNNLDTVSIKSSLLPITPVNQSITPVVQPMIPTPDKNINLQLSPILDETGNVPIANQFFDGTEYIRIYDKNQFIIITETTDPKLLNFLINFKLPAIDNIINQNENKLFSIKNAVSKYNFDVENARALANFGNSCYFGASMHIIYLMHDVKFQIINNSKFFDDDLNTQQITAYKNIKNLLIEMNNFSNKKPIRSFPEYKNVKKEILKEKDPVQLKEEDAEEFITNFMSGFDKDIRNMFLIKGNQNIVDVYNGNNISTQPIELSFSNVTLDIINENSKDTLENILHKLYSRTKLLEGSEAILNQYTKDYNYAYIYNIITELPKYLFVRLNMMDYYNPIKYMNNIKINTTLTFSTKLMTKTYFLLAIIIHRGHTINTGHYTALTYNKIIGDNFQYTYYDDQISENYLMPISSNFISPTMYIKNNTDTAYFILYGDVTQLK</sequence>
<evidence type="ECO:0000259" key="1">
    <source>
        <dbReference type="PROSITE" id="PS50235"/>
    </source>
</evidence>
<dbReference type="EMBL" id="AP024483">
    <property type="protein sequence ID" value="BCS83299.1"/>
    <property type="molecule type" value="Genomic_DNA"/>
</dbReference>
<name>A0ABM7NT36_9VIRU</name>
<dbReference type="SUPFAM" id="SSF54001">
    <property type="entry name" value="Cysteine proteinases"/>
    <property type="match status" value="1"/>
</dbReference>
<dbReference type="RefSeq" id="YP_010841907.1">
    <property type="nucleotide sequence ID" value="NC_079139.1"/>
</dbReference>
<dbReference type="Pfam" id="PF00443">
    <property type="entry name" value="UCH"/>
    <property type="match status" value="1"/>
</dbReference>
<accession>A0ABM7NT36</accession>
<keyword evidence="2" id="KW-0378">Hydrolase</keyword>
<dbReference type="InterPro" id="IPR038765">
    <property type="entry name" value="Papain-like_cys_pep_sf"/>
</dbReference>
<dbReference type="GO" id="GO:0016787">
    <property type="term" value="F:hydrolase activity"/>
    <property type="evidence" value="ECO:0007669"/>
    <property type="project" value="UniProtKB-KW"/>
</dbReference>
<evidence type="ECO:0000313" key="2">
    <source>
        <dbReference type="EMBL" id="BCS83299.1"/>
    </source>
</evidence>
<protein>
    <submittedName>
        <fullName evidence="2">Ubiquitin carboxyl-terminal hydrolase</fullName>
    </submittedName>
</protein>
<dbReference type="InterPro" id="IPR028889">
    <property type="entry name" value="USP"/>
</dbReference>
<dbReference type="CDD" id="cd02257">
    <property type="entry name" value="Peptidase_C19"/>
    <property type="match status" value="1"/>
</dbReference>
<keyword evidence="3" id="KW-1185">Reference proteome</keyword>
<reference evidence="2 3" key="1">
    <citation type="submission" date="2021-02" db="EMBL/GenBank/DDBJ databases">
        <title>Cotonvirus japonicus, which uses Golgi apparatus of host cells for its virion factory, phylogenetically links tailed tupanvirus and icosahedral mimivirus.</title>
        <authorList>
            <person name="Takahashi H."/>
            <person name="Fukaya S."/>
            <person name="Song C."/>
            <person name="Murata K."/>
            <person name="Takemura M."/>
        </authorList>
    </citation>
    <scope>NUCLEOTIDE SEQUENCE [LARGE SCALE GENOMIC DNA]</scope>
</reference>
<feature type="domain" description="USP" evidence="1">
    <location>
        <begin position="131"/>
        <end position="439"/>
    </location>
</feature>
<dbReference type="Gene3D" id="3.90.70.10">
    <property type="entry name" value="Cysteine proteinases"/>
    <property type="match status" value="1"/>
</dbReference>
<dbReference type="InterPro" id="IPR050164">
    <property type="entry name" value="Peptidase_C19"/>
</dbReference>
<dbReference type="PANTHER" id="PTHR24006">
    <property type="entry name" value="UBIQUITIN CARBOXYL-TERMINAL HYDROLASE"/>
    <property type="match status" value="1"/>
</dbReference>
<dbReference type="InterPro" id="IPR001394">
    <property type="entry name" value="Peptidase_C19_UCH"/>
</dbReference>